<dbReference type="Gene3D" id="3.40.50.300">
    <property type="entry name" value="P-loop containing nucleotide triphosphate hydrolases"/>
    <property type="match status" value="1"/>
</dbReference>
<dbReference type="InterPro" id="IPR027417">
    <property type="entry name" value="P-loop_NTPase"/>
</dbReference>
<comment type="caution">
    <text evidence="5">The sequence shown here is derived from an EMBL/GenBank/DDBJ whole genome shotgun (WGS) entry which is preliminary data.</text>
</comment>
<dbReference type="CDD" id="cd03230">
    <property type="entry name" value="ABC_DR_subfamily_A"/>
    <property type="match status" value="1"/>
</dbReference>
<dbReference type="InterPro" id="IPR003593">
    <property type="entry name" value="AAA+_ATPase"/>
</dbReference>
<keyword evidence="3 5" id="KW-0067">ATP-binding</keyword>
<gene>
    <name evidence="5" type="ORF">GCM10009554_43640</name>
</gene>
<accession>A0ABP4BBZ9</accession>
<proteinExistence type="predicted"/>
<dbReference type="PROSITE" id="PS50893">
    <property type="entry name" value="ABC_TRANSPORTER_2"/>
    <property type="match status" value="1"/>
</dbReference>
<evidence type="ECO:0000256" key="2">
    <source>
        <dbReference type="ARBA" id="ARBA00022741"/>
    </source>
</evidence>
<dbReference type="PANTHER" id="PTHR42939">
    <property type="entry name" value="ABC TRANSPORTER ATP-BINDING PROTEIN ALBC-RELATED"/>
    <property type="match status" value="1"/>
</dbReference>
<dbReference type="GO" id="GO:0005524">
    <property type="term" value="F:ATP binding"/>
    <property type="evidence" value="ECO:0007669"/>
    <property type="project" value="UniProtKB-KW"/>
</dbReference>
<keyword evidence="6" id="KW-1185">Reference proteome</keyword>
<protein>
    <submittedName>
        <fullName evidence="5">ABC transporter ATP-binding protein</fullName>
    </submittedName>
</protein>
<evidence type="ECO:0000256" key="3">
    <source>
        <dbReference type="ARBA" id="ARBA00022840"/>
    </source>
</evidence>
<dbReference type="InterPro" id="IPR003439">
    <property type="entry name" value="ABC_transporter-like_ATP-bd"/>
</dbReference>
<dbReference type="SUPFAM" id="SSF52540">
    <property type="entry name" value="P-loop containing nucleoside triphosphate hydrolases"/>
    <property type="match status" value="1"/>
</dbReference>
<feature type="domain" description="ABC transporter" evidence="4">
    <location>
        <begin position="5"/>
        <end position="227"/>
    </location>
</feature>
<evidence type="ECO:0000313" key="6">
    <source>
        <dbReference type="Proteomes" id="UP001500542"/>
    </source>
</evidence>
<sequence length="296" mass="31719">MALALEALGLGRRYGRKWALRDCSLSLPTERVIGLVGPNGAGKTTLLSLAVGLLRPSAGEVRVLGRSPRAALADVGFVAQDKPLYRGLTVAETLRMGGWLNPSWDPVLARQRMDRAGIPLQQKVGSLSGGQRSQLALAMALGKRPKLLLLDEPVADLDPLARREFLKVLMEEVADSGVSVVLSSHLLADVERTCEYLVLMSASQVQVADDTEALLGHHRMITGPRAKAGDLLADHQVINAEYTERQASLLVRTNGPITDPVWTVRPATLEELALAYMSAPMTGANTVAAPSQEIPA</sequence>
<name>A0ABP4BBZ9_9ACTN</name>
<dbReference type="Pfam" id="PF00005">
    <property type="entry name" value="ABC_tran"/>
    <property type="match status" value="1"/>
</dbReference>
<evidence type="ECO:0000259" key="4">
    <source>
        <dbReference type="PROSITE" id="PS50893"/>
    </source>
</evidence>
<dbReference type="RefSeq" id="WP_343972952.1">
    <property type="nucleotide sequence ID" value="NZ_BAAAHK010000009.1"/>
</dbReference>
<dbReference type="EMBL" id="BAAAHK010000009">
    <property type="protein sequence ID" value="GAA0947096.1"/>
    <property type="molecule type" value="Genomic_DNA"/>
</dbReference>
<keyword evidence="2" id="KW-0547">Nucleotide-binding</keyword>
<dbReference type="PANTHER" id="PTHR42939:SF1">
    <property type="entry name" value="ABC TRANSPORTER ATP-BINDING PROTEIN ALBC-RELATED"/>
    <property type="match status" value="1"/>
</dbReference>
<dbReference type="Proteomes" id="UP001500542">
    <property type="component" value="Unassembled WGS sequence"/>
</dbReference>
<evidence type="ECO:0000256" key="1">
    <source>
        <dbReference type="ARBA" id="ARBA00022448"/>
    </source>
</evidence>
<dbReference type="SMART" id="SM00382">
    <property type="entry name" value="AAA"/>
    <property type="match status" value="1"/>
</dbReference>
<organism evidence="5 6">
    <name type="scientific">Kribbella koreensis</name>
    <dbReference type="NCBI Taxonomy" id="57909"/>
    <lineage>
        <taxon>Bacteria</taxon>
        <taxon>Bacillati</taxon>
        <taxon>Actinomycetota</taxon>
        <taxon>Actinomycetes</taxon>
        <taxon>Propionibacteriales</taxon>
        <taxon>Kribbellaceae</taxon>
        <taxon>Kribbella</taxon>
    </lineage>
</organism>
<evidence type="ECO:0000313" key="5">
    <source>
        <dbReference type="EMBL" id="GAA0947096.1"/>
    </source>
</evidence>
<dbReference type="InterPro" id="IPR051782">
    <property type="entry name" value="ABC_Transporter_VariousFunc"/>
</dbReference>
<keyword evidence="1" id="KW-0813">Transport</keyword>
<reference evidence="6" key="1">
    <citation type="journal article" date="2019" name="Int. J. Syst. Evol. Microbiol.">
        <title>The Global Catalogue of Microorganisms (GCM) 10K type strain sequencing project: providing services to taxonomists for standard genome sequencing and annotation.</title>
        <authorList>
            <consortium name="The Broad Institute Genomics Platform"/>
            <consortium name="The Broad Institute Genome Sequencing Center for Infectious Disease"/>
            <person name="Wu L."/>
            <person name="Ma J."/>
        </authorList>
    </citation>
    <scope>NUCLEOTIDE SEQUENCE [LARGE SCALE GENOMIC DNA]</scope>
    <source>
        <strain evidence="6">JCM 10977</strain>
    </source>
</reference>